<proteinExistence type="predicted"/>
<dbReference type="EMBL" id="VUJU01016330">
    <property type="protein sequence ID" value="KAF0689339.1"/>
    <property type="molecule type" value="Genomic_DNA"/>
</dbReference>
<evidence type="ECO:0000313" key="1">
    <source>
        <dbReference type="EMBL" id="KAF0689339.1"/>
    </source>
</evidence>
<organism evidence="1 2">
    <name type="scientific">Aphis craccivora</name>
    <name type="common">Cowpea aphid</name>
    <dbReference type="NCBI Taxonomy" id="307492"/>
    <lineage>
        <taxon>Eukaryota</taxon>
        <taxon>Metazoa</taxon>
        <taxon>Ecdysozoa</taxon>
        <taxon>Arthropoda</taxon>
        <taxon>Hexapoda</taxon>
        <taxon>Insecta</taxon>
        <taxon>Pterygota</taxon>
        <taxon>Neoptera</taxon>
        <taxon>Paraneoptera</taxon>
        <taxon>Hemiptera</taxon>
        <taxon>Sternorrhyncha</taxon>
        <taxon>Aphidomorpha</taxon>
        <taxon>Aphidoidea</taxon>
        <taxon>Aphididae</taxon>
        <taxon>Aphidini</taxon>
        <taxon>Aphis</taxon>
        <taxon>Aphis</taxon>
    </lineage>
</organism>
<dbReference type="Proteomes" id="UP000478052">
    <property type="component" value="Unassembled WGS sequence"/>
</dbReference>
<accession>A0A6G0VIT2</accession>
<name>A0A6G0VIT2_APHCR</name>
<gene>
    <name evidence="1" type="ORF">FWK35_00033660</name>
</gene>
<evidence type="ECO:0000313" key="2">
    <source>
        <dbReference type="Proteomes" id="UP000478052"/>
    </source>
</evidence>
<keyword evidence="2" id="KW-1185">Reference proteome</keyword>
<dbReference type="AlphaFoldDB" id="A0A6G0VIT2"/>
<protein>
    <submittedName>
        <fullName evidence="1">Protein ANTAGONIST OF LIKE HETEROCHROMATIN PROTEIN 1-like</fullName>
    </submittedName>
</protein>
<dbReference type="OrthoDB" id="6594008at2759"/>
<comment type="caution">
    <text evidence="1">The sequence shown here is derived from an EMBL/GenBank/DDBJ whole genome shotgun (WGS) entry which is preliminary data.</text>
</comment>
<reference evidence="1 2" key="1">
    <citation type="submission" date="2019-08" db="EMBL/GenBank/DDBJ databases">
        <title>Whole genome of Aphis craccivora.</title>
        <authorList>
            <person name="Voronova N.V."/>
            <person name="Shulinski R.S."/>
            <person name="Bandarenka Y.V."/>
            <person name="Zhorov D.G."/>
            <person name="Warner D."/>
        </authorList>
    </citation>
    <scope>NUCLEOTIDE SEQUENCE [LARGE SCALE GENOMIC DNA]</scope>
    <source>
        <strain evidence="1">180601</strain>
        <tissue evidence="1">Whole Body</tissue>
    </source>
</reference>
<sequence length="99" mass="12169">MDVDSDSSEEVITAYYYYRRNQKNRRFWVHPYLEKNFHHRLFIAARELNFSDTKFLCFYRMSKESYLYLVNLISPAINKRDTNMRECVNAEERILITLR</sequence>